<accession>A0A8S5TS09</accession>
<evidence type="ECO:0000313" key="1">
    <source>
        <dbReference type="EMBL" id="DAF84951.1"/>
    </source>
</evidence>
<sequence>MRDDAFYVGETGRRIRWTCTTSSAAHTGKRARNTALWCICATGGATSSHPAPYTRAQGRCSA</sequence>
<organism evidence="1">
    <name type="scientific">Siphoviridae sp. ctW4q29</name>
    <dbReference type="NCBI Taxonomy" id="2825535"/>
    <lineage>
        <taxon>Viruses</taxon>
        <taxon>Duplodnaviria</taxon>
        <taxon>Heunggongvirae</taxon>
        <taxon>Uroviricota</taxon>
        <taxon>Caudoviricetes</taxon>
    </lineage>
</organism>
<name>A0A8S5TS09_9CAUD</name>
<dbReference type="EMBL" id="BK015913">
    <property type="protein sequence ID" value="DAF84951.1"/>
    <property type="molecule type" value="Genomic_DNA"/>
</dbReference>
<reference evidence="1" key="1">
    <citation type="journal article" date="2021" name="Proc. Natl. Acad. Sci. U.S.A.">
        <title>A Catalog of Tens of Thousands of Viruses from Human Metagenomes Reveals Hidden Associations with Chronic Diseases.</title>
        <authorList>
            <person name="Tisza M.J."/>
            <person name="Buck C.B."/>
        </authorList>
    </citation>
    <scope>NUCLEOTIDE SEQUENCE</scope>
    <source>
        <strain evidence="1">CtW4q29</strain>
    </source>
</reference>
<protein>
    <submittedName>
        <fullName evidence="1">Uncharacterized protein</fullName>
    </submittedName>
</protein>
<proteinExistence type="predicted"/>